<proteinExistence type="inferred from homology"/>
<feature type="active site" description="Proton acceptor" evidence="2">
    <location>
        <position position="140"/>
    </location>
</feature>
<dbReference type="Pfam" id="PF02834">
    <property type="entry name" value="LigT_PEase"/>
    <property type="match status" value="2"/>
</dbReference>
<dbReference type="EMBL" id="DTDV01000007">
    <property type="protein sequence ID" value="HGK23427.1"/>
    <property type="molecule type" value="Genomic_DNA"/>
</dbReference>
<evidence type="ECO:0000256" key="1">
    <source>
        <dbReference type="ARBA" id="ARBA00022801"/>
    </source>
</evidence>
<feature type="domain" description="Phosphoesterase HXTX" evidence="3">
    <location>
        <begin position="112"/>
        <end position="183"/>
    </location>
</feature>
<feature type="short sequence motif" description="HXTX 2" evidence="2">
    <location>
        <begin position="140"/>
        <end position="143"/>
    </location>
</feature>
<dbReference type="InterPro" id="IPR004175">
    <property type="entry name" value="RNA_CPDase"/>
</dbReference>
<evidence type="ECO:0000256" key="2">
    <source>
        <dbReference type="HAMAP-Rule" id="MF_01940"/>
    </source>
</evidence>
<keyword evidence="1 2" id="KW-0378">Hydrolase</keyword>
<dbReference type="NCBIfam" id="TIGR02258">
    <property type="entry name" value="2_5_ligase"/>
    <property type="match status" value="1"/>
</dbReference>
<dbReference type="PANTHER" id="PTHR35561:SF1">
    <property type="entry name" value="RNA 2',3'-CYCLIC PHOSPHODIESTERASE"/>
    <property type="match status" value="1"/>
</dbReference>
<feature type="short sequence motif" description="HXTX 1" evidence="2">
    <location>
        <begin position="53"/>
        <end position="56"/>
    </location>
</feature>
<comment type="function">
    <text evidence="2">Hydrolyzes RNA 2',3'-cyclic phosphodiester to an RNA 2'-phosphomonoester.</text>
</comment>
<evidence type="ECO:0000259" key="3">
    <source>
        <dbReference type="Pfam" id="PF02834"/>
    </source>
</evidence>
<dbReference type="InterPro" id="IPR014051">
    <property type="entry name" value="Phosphoesterase_HXTX"/>
</dbReference>
<comment type="catalytic activity">
    <reaction evidence="2">
        <text>a 3'-end 2',3'-cyclophospho-ribonucleotide-RNA + H2O = a 3'-end 2'-phospho-ribonucleotide-RNA + H(+)</text>
        <dbReference type="Rhea" id="RHEA:11828"/>
        <dbReference type="Rhea" id="RHEA-COMP:10464"/>
        <dbReference type="Rhea" id="RHEA-COMP:17353"/>
        <dbReference type="ChEBI" id="CHEBI:15377"/>
        <dbReference type="ChEBI" id="CHEBI:15378"/>
        <dbReference type="ChEBI" id="CHEBI:83064"/>
        <dbReference type="ChEBI" id="CHEBI:173113"/>
        <dbReference type="EC" id="3.1.4.58"/>
    </reaction>
</comment>
<dbReference type="HAMAP" id="MF_01940">
    <property type="entry name" value="RNA_CPDase"/>
    <property type="match status" value="1"/>
</dbReference>
<dbReference type="GO" id="GO:0008664">
    <property type="term" value="F:RNA 2',3'-cyclic 3'-phosphodiesterase activity"/>
    <property type="evidence" value="ECO:0007669"/>
    <property type="project" value="UniProtKB-EC"/>
</dbReference>
<protein>
    <recommendedName>
        <fullName evidence="2">RNA 2',3'-cyclic phosphodiesterase</fullName>
        <shortName evidence="2">RNA 2',3'-CPDase</shortName>
        <ecNumber evidence="2">3.1.4.58</ecNumber>
    </recommendedName>
</protein>
<dbReference type="RefSeq" id="WP_149122943.1">
    <property type="nucleotide sequence ID" value="NZ_VTFL01000004.1"/>
</dbReference>
<organism evidence="4">
    <name type="scientific">Dictyoglomus thermophilum</name>
    <dbReference type="NCBI Taxonomy" id="14"/>
    <lineage>
        <taxon>Bacteria</taxon>
        <taxon>Pseudomonadati</taxon>
        <taxon>Dictyoglomota</taxon>
        <taxon>Dictyoglomia</taxon>
        <taxon>Dictyoglomales</taxon>
        <taxon>Dictyoglomaceae</taxon>
        <taxon>Dictyoglomus</taxon>
    </lineage>
</organism>
<accession>A0A7C3PQC0</accession>
<sequence length="194" mass="22514">MAKKSSEKNITYRRLFIAIELEDSIKDHILSFQKELKNSVLGDVKWVERENFHLTIKFLGETPENLIDDIKGILDETSYYFEPFYISLEGFGAFPSLKSPRVLWIGIEEGLGGLEKVFDFIEKRLVKKGFRKEDRPFSPHLTLGRVKDRDVRILKDLLFDKEVVLVSSITLFESKLTPEGPIYTPIYRVNLGKK</sequence>
<comment type="similarity">
    <text evidence="2">Belongs to the 2H phosphoesterase superfamily. ThpR family.</text>
</comment>
<dbReference type="EC" id="3.1.4.58" evidence="2"/>
<name>A0A7C3PQC0_DICTH</name>
<gene>
    <name evidence="4" type="primary">thpR</name>
    <name evidence="4" type="ORF">ENU78_03085</name>
</gene>
<dbReference type="Gene3D" id="3.90.1140.10">
    <property type="entry name" value="Cyclic phosphodiesterase"/>
    <property type="match status" value="1"/>
</dbReference>
<dbReference type="PANTHER" id="PTHR35561">
    <property type="entry name" value="RNA 2',3'-CYCLIC PHOSPHODIESTERASE"/>
    <property type="match status" value="1"/>
</dbReference>
<comment type="caution">
    <text evidence="4">The sequence shown here is derived from an EMBL/GenBank/DDBJ whole genome shotgun (WGS) entry which is preliminary data.</text>
</comment>
<dbReference type="InterPro" id="IPR009097">
    <property type="entry name" value="Cyclic_Pdiesterase"/>
</dbReference>
<dbReference type="AlphaFoldDB" id="A0A7C3PQC0"/>
<feature type="domain" description="Phosphoesterase HXTX" evidence="3">
    <location>
        <begin position="19"/>
        <end position="104"/>
    </location>
</feature>
<dbReference type="SUPFAM" id="SSF55144">
    <property type="entry name" value="LigT-like"/>
    <property type="match status" value="1"/>
</dbReference>
<reference evidence="4" key="1">
    <citation type="journal article" date="2020" name="mSystems">
        <title>Genome- and Community-Level Interaction Insights into Carbon Utilization and Element Cycling Functions of Hydrothermarchaeota in Hydrothermal Sediment.</title>
        <authorList>
            <person name="Zhou Z."/>
            <person name="Liu Y."/>
            <person name="Xu W."/>
            <person name="Pan J."/>
            <person name="Luo Z.H."/>
            <person name="Li M."/>
        </authorList>
    </citation>
    <scope>NUCLEOTIDE SEQUENCE [LARGE SCALE GENOMIC DNA]</scope>
    <source>
        <strain evidence="4">SpSt-70</strain>
    </source>
</reference>
<feature type="active site" description="Proton donor" evidence="2">
    <location>
        <position position="53"/>
    </location>
</feature>
<dbReference type="GO" id="GO:0004113">
    <property type="term" value="F:2',3'-cyclic-nucleotide 3'-phosphodiesterase activity"/>
    <property type="evidence" value="ECO:0007669"/>
    <property type="project" value="InterPro"/>
</dbReference>
<evidence type="ECO:0000313" key="4">
    <source>
        <dbReference type="EMBL" id="HGK23427.1"/>
    </source>
</evidence>